<accession>A0A0L9TSE8</accession>
<proteinExistence type="predicted"/>
<sequence length="138" mass="15049">MPQTTFQDDNGFSSPNTTTAASTNHDATSPIMSMSSPTSSSTDTPVNNAPTETSPGSTSSSQHVAPNTHHIVTRSETGIFKPKLYNTYLTDIHIETDEVKEALSQPQGHDPMQVEYQALVQNNTYGLLFKIIGCKWVF</sequence>
<feature type="compositionally biased region" description="Polar residues" evidence="1">
    <location>
        <begin position="1"/>
        <end position="12"/>
    </location>
</feature>
<evidence type="ECO:0000313" key="2">
    <source>
        <dbReference type="EMBL" id="KOM33493.1"/>
    </source>
</evidence>
<dbReference type="Proteomes" id="UP000053144">
    <property type="component" value="Chromosome 1"/>
</dbReference>
<evidence type="ECO:0000256" key="1">
    <source>
        <dbReference type="SAM" id="MobiDB-lite"/>
    </source>
</evidence>
<name>A0A0L9TSE8_PHAAN</name>
<dbReference type="EMBL" id="CM003371">
    <property type="protein sequence ID" value="KOM33493.1"/>
    <property type="molecule type" value="Genomic_DNA"/>
</dbReference>
<protein>
    <submittedName>
        <fullName evidence="2">Uncharacterized protein</fullName>
    </submittedName>
</protein>
<evidence type="ECO:0000313" key="3">
    <source>
        <dbReference type="Proteomes" id="UP000053144"/>
    </source>
</evidence>
<feature type="compositionally biased region" description="Low complexity" evidence="1">
    <location>
        <begin position="13"/>
        <end position="61"/>
    </location>
</feature>
<gene>
    <name evidence="2" type="ORF">LR48_Vigan01g304900</name>
</gene>
<organism evidence="2 3">
    <name type="scientific">Phaseolus angularis</name>
    <name type="common">Azuki bean</name>
    <name type="synonym">Vigna angularis</name>
    <dbReference type="NCBI Taxonomy" id="3914"/>
    <lineage>
        <taxon>Eukaryota</taxon>
        <taxon>Viridiplantae</taxon>
        <taxon>Streptophyta</taxon>
        <taxon>Embryophyta</taxon>
        <taxon>Tracheophyta</taxon>
        <taxon>Spermatophyta</taxon>
        <taxon>Magnoliopsida</taxon>
        <taxon>eudicotyledons</taxon>
        <taxon>Gunneridae</taxon>
        <taxon>Pentapetalae</taxon>
        <taxon>rosids</taxon>
        <taxon>fabids</taxon>
        <taxon>Fabales</taxon>
        <taxon>Fabaceae</taxon>
        <taxon>Papilionoideae</taxon>
        <taxon>50 kb inversion clade</taxon>
        <taxon>NPAAA clade</taxon>
        <taxon>indigoferoid/millettioid clade</taxon>
        <taxon>Phaseoleae</taxon>
        <taxon>Vigna</taxon>
    </lineage>
</organism>
<dbReference type="AlphaFoldDB" id="A0A0L9TSE8"/>
<feature type="region of interest" description="Disordered" evidence="1">
    <location>
        <begin position="1"/>
        <end position="69"/>
    </location>
</feature>
<dbReference type="Gramene" id="KOM33493">
    <property type="protein sequence ID" value="KOM33493"/>
    <property type="gene ID" value="LR48_Vigan01g304900"/>
</dbReference>
<reference evidence="3" key="1">
    <citation type="journal article" date="2015" name="Proc. Natl. Acad. Sci. U.S.A.">
        <title>Genome sequencing of adzuki bean (Vigna angularis) provides insight into high starch and low fat accumulation and domestication.</title>
        <authorList>
            <person name="Yang K."/>
            <person name="Tian Z."/>
            <person name="Chen C."/>
            <person name="Luo L."/>
            <person name="Zhao B."/>
            <person name="Wang Z."/>
            <person name="Yu L."/>
            <person name="Li Y."/>
            <person name="Sun Y."/>
            <person name="Li W."/>
            <person name="Chen Y."/>
            <person name="Li Y."/>
            <person name="Zhang Y."/>
            <person name="Ai D."/>
            <person name="Zhao J."/>
            <person name="Shang C."/>
            <person name="Ma Y."/>
            <person name="Wu B."/>
            <person name="Wang M."/>
            <person name="Gao L."/>
            <person name="Sun D."/>
            <person name="Zhang P."/>
            <person name="Guo F."/>
            <person name="Wang W."/>
            <person name="Li Y."/>
            <person name="Wang J."/>
            <person name="Varshney R.K."/>
            <person name="Wang J."/>
            <person name="Ling H.Q."/>
            <person name="Wan P."/>
        </authorList>
    </citation>
    <scope>NUCLEOTIDE SEQUENCE</scope>
    <source>
        <strain evidence="3">cv. Jingnong 6</strain>
    </source>
</reference>